<dbReference type="RefSeq" id="XP_064770388.1">
    <property type="nucleotide sequence ID" value="XM_064909405.1"/>
</dbReference>
<dbReference type="Gene3D" id="2.70.98.60">
    <property type="entry name" value="alpha-galactosidase from lactobacil brevis"/>
    <property type="match status" value="1"/>
</dbReference>
<dbReference type="PRINTS" id="PR00743">
    <property type="entry name" value="GLHYDRLASE36"/>
</dbReference>
<proteinExistence type="inferred from homology"/>
<evidence type="ECO:0000259" key="7">
    <source>
        <dbReference type="Pfam" id="PF16875"/>
    </source>
</evidence>
<dbReference type="Pfam" id="PF02065">
    <property type="entry name" value="Melibiase"/>
    <property type="match status" value="1"/>
</dbReference>
<dbReference type="InterPro" id="IPR002252">
    <property type="entry name" value="Glyco_hydro_36"/>
</dbReference>
<keyword evidence="4 5" id="KW-0326">Glycosidase</keyword>
<evidence type="ECO:0000256" key="3">
    <source>
        <dbReference type="ARBA" id="ARBA00022801"/>
    </source>
</evidence>
<dbReference type="PANTHER" id="PTHR43053">
    <property type="entry name" value="GLYCOSIDASE FAMILY 31"/>
    <property type="match status" value="1"/>
</dbReference>
<dbReference type="Gene3D" id="2.60.40.1180">
    <property type="entry name" value="Golgi alpha-mannosidase II"/>
    <property type="match status" value="1"/>
</dbReference>
<comment type="function">
    <text evidence="5">Hydrolyzes a variety of simple alpha-D-galactoside as well as more complex molecules such as oligosaccharides and polysaccharides.</text>
</comment>
<dbReference type="InterPro" id="IPR013785">
    <property type="entry name" value="Aldolase_TIM"/>
</dbReference>
<dbReference type="InterPro" id="IPR031705">
    <property type="entry name" value="Glyco_hydro_36_C"/>
</dbReference>
<dbReference type="EMBL" id="JBBJBU010000001">
    <property type="protein sequence ID" value="KAK7207355.1"/>
    <property type="molecule type" value="Genomic_DNA"/>
</dbReference>
<keyword evidence="9" id="KW-1185">Reference proteome</keyword>
<dbReference type="Proteomes" id="UP001498771">
    <property type="component" value="Unassembled WGS sequence"/>
</dbReference>
<comment type="caution">
    <text evidence="8">The sequence shown here is derived from an EMBL/GenBank/DDBJ whole genome shotgun (WGS) entry which is preliminary data.</text>
</comment>
<feature type="domain" description="Glycosyl hydrolase family 36 N-terminal" evidence="7">
    <location>
        <begin position="44"/>
        <end position="287"/>
    </location>
</feature>
<dbReference type="PANTHER" id="PTHR43053:SF3">
    <property type="entry name" value="ALPHA-GALACTOSIDASE C-RELATED"/>
    <property type="match status" value="1"/>
</dbReference>
<protein>
    <recommendedName>
        <fullName evidence="2 5">Alpha-galactosidase</fullName>
        <ecNumber evidence="2 5">3.2.1.22</ecNumber>
    </recommendedName>
</protein>
<evidence type="ECO:0000256" key="2">
    <source>
        <dbReference type="ARBA" id="ARBA00012755"/>
    </source>
</evidence>
<evidence type="ECO:0000256" key="1">
    <source>
        <dbReference type="ARBA" id="ARBA00001255"/>
    </source>
</evidence>
<comment type="catalytic activity">
    <reaction evidence="1 5">
        <text>Hydrolysis of terminal, non-reducing alpha-D-galactose residues in alpha-D-galactosides, including galactose oligosaccharides, galactomannans and galactolipids.</text>
        <dbReference type="EC" id="3.2.1.22"/>
    </reaction>
</comment>
<dbReference type="InterPro" id="IPR017853">
    <property type="entry name" value="GH"/>
</dbReference>
<name>A0ABR1FBZ7_9ASCO</name>
<dbReference type="InterPro" id="IPR050985">
    <property type="entry name" value="Alpha-glycosidase_related"/>
</dbReference>
<gene>
    <name evidence="8" type="ORF">BZA70DRAFT_11023</name>
</gene>
<comment type="similarity">
    <text evidence="5">Belongs to the glycosyl hydrolase.</text>
</comment>
<dbReference type="InterPro" id="IPR038417">
    <property type="entry name" value="Alpga-gal_N_sf"/>
</dbReference>
<evidence type="ECO:0000256" key="5">
    <source>
        <dbReference type="PIRNR" id="PIRNR005536"/>
    </source>
</evidence>
<organism evidence="8 9">
    <name type="scientific">Myxozyma melibiosi</name>
    <dbReference type="NCBI Taxonomy" id="54550"/>
    <lineage>
        <taxon>Eukaryota</taxon>
        <taxon>Fungi</taxon>
        <taxon>Dikarya</taxon>
        <taxon>Ascomycota</taxon>
        <taxon>Saccharomycotina</taxon>
        <taxon>Lipomycetes</taxon>
        <taxon>Lipomycetales</taxon>
        <taxon>Lipomycetaceae</taxon>
        <taxon>Myxozyma</taxon>
    </lineage>
</organism>
<accession>A0ABR1FBZ7</accession>
<keyword evidence="3 5" id="KW-0378">Hydrolase</keyword>
<dbReference type="Pfam" id="PF16874">
    <property type="entry name" value="Glyco_hydro_36C"/>
    <property type="match status" value="1"/>
</dbReference>
<dbReference type="InterPro" id="IPR013780">
    <property type="entry name" value="Glyco_hydro_b"/>
</dbReference>
<dbReference type="EC" id="3.2.1.22" evidence="2 5"/>
<evidence type="ECO:0000256" key="4">
    <source>
        <dbReference type="ARBA" id="ARBA00023295"/>
    </source>
</evidence>
<sequence length="735" mass="82540">MTVTEKKQALSVGQRFDPIVVRGNSFSLNGSNVSYRFHVDSSTGDLLLDHFGGRVTEDPLSLSDPNHTGWALEEHLRREFPDNGRGDFRVPAMRIRHTDSHSLSKFEYKSYTIVDGKPALQGLPSTFSNNGDAETLVIHMFDSRSCIRADLCYTIFPENDAIVRSVKLSNESDETVVIDKLASLSVDFPFDDYDMIQLRGEWFRECTRDRRKVEYGTQGFGNSTGFSSHHHNPFLGIVSQSTTEFQGTAWGFSLVYSGSFKAEVERAPQGLSRVQLGVNPSHLSWKLGKGESFTTPECVAVFSDCGVGDMSRKFHRLYRHNLITSKFVDEPRPVLLNGWESIYFNFDQNRILELAQETAKLGAKLFVMDDGWFGVKYPRVNDMAGLGDWEPNPDRFPDGLKALVDKVTDIQSNALPGQESSKLKFGIWVEPEMVSPKSVLYHEHPDWALSADDYPRTECRNQLILNLALTDVQDYIINAISKLLRSASIFYVKWDLNRGIHESPTPDHHSYILGLYRVLHELTTRFPDVLFEGCGSGGGRFDPGMLHYFPQIWTSDCNDALDRISIQLGTSVVYPASTMGAHISVVPNEVTLRTTPIKFRAHVAMMGGSFGLELDPVHMPEDDKAEVPGLIALAEKINPIVIRGDMYRLNLPGESNYPSVLFISDDSSQLVLFVFQIRATSAHNFPRIRLQGLQPSSLYMVDGEKVYSGLTLMNGGVQYRLNGDCDSRVVFIERL</sequence>
<evidence type="ECO:0000259" key="6">
    <source>
        <dbReference type="Pfam" id="PF16874"/>
    </source>
</evidence>
<evidence type="ECO:0000313" key="9">
    <source>
        <dbReference type="Proteomes" id="UP001498771"/>
    </source>
</evidence>
<dbReference type="GeneID" id="90034917"/>
<dbReference type="CDD" id="cd14791">
    <property type="entry name" value="GH36"/>
    <property type="match status" value="1"/>
</dbReference>
<dbReference type="SUPFAM" id="SSF51445">
    <property type="entry name" value="(Trans)glycosidases"/>
    <property type="match status" value="1"/>
</dbReference>
<reference evidence="8 9" key="1">
    <citation type="submission" date="2024-03" db="EMBL/GenBank/DDBJ databases">
        <title>Genome-scale model development and genomic sequencing of the oleaginous clade Lipomyces.</title>
        <authorList>
            <consortium name="Lawrence Berkeley National Laboratory"/>
            <person name="Czajka J.J."/>
            <person name="Han Y."/>
            <person name="Kim J."/>
            <person name="Mondo S.J."/>
            <person name="Hofstad B.A."/>
            <person name="Robles A."/>
            <person name="Haridas S."/>
            <person name="Riley R."/>
            <person name="LaButti K."/>
            <person name="Pangilinan J."/>
            <person name="Andreopoulos W."/>
            <person name="Lipzen A."/>
            <person name="Yan J."/>
            <person name="Wang M."/>
            <person name="Ng V."/>
            <person name="Grigoriev I.V."/>
            <person name="Spatafora J.W."/>
            <person name="Magnuson J.K."/>
            <person name="Baker S.E."/>
            <person name="Pomraning K.R."/>
        </authorList>
    </citation>
    <scope>NUCLEOTIDE SEQUENCE [LARGE SCALE GENOMIC DNA]</scope>
    <source>
        <strain evidence="8 9">Phaff 52-87</strain>
    </source>
</reference>
<feature type="domain" description="Glycosyl hydrolase family 36 C-terminal" evidence="6">
    <location>
        <begin position="658"/>
        <end position="731"/>
    </location>
</feature>
<dbReference type="Pfam" id="PF16875">
    <property type="entry name" value="Glyco_hydro_36N"/>
    <property type="match status" value="1"/>
</dbReference>
<dbReference type="InterPro" id="IPR031704">
    <property type="entry name" value="Glyco_hydro_36_N"/>
</dbReference>
<dbReference type="PIRSF" id="PIRSF005536">
    <property type="entry name" value="Agal"/>
    <property type="match status" value="1"/>
</dbReference>
<dbReference type="Gene3D" id="3.20.20.70">
    <property type="entry name" value="Aldolase class I"/>
    <property type="match status" value="1"/>
</dbReference>
<evidence type="ECO:0000313" key="8">
    <source>
        <dbReference type="EMBL" id="KAK7207355.1"/>
    </source>
</evidence>